<dbReference type="InterPro" id="IPR036259">
    <property type="entry name" value="MFS_trans_sf"/>
</dbReference>
<feature type="transmembrane region" description="Helical" evidence="8">
    <location>
        <begin position="311"/>
        <end position="333"/>
    </location>
</feature>
<dbReference type="GO" id="GO:0005886">
    <property type="term" value="C:plasma membrane"/>
    <property type="evidence" value="ECO:0007669"/>
    <property type="project" value="UniProtKB-SubCell"/>
</dbReference>
<keyword evidence="5" id="KW-0769">Symport</keyword>
<gene>
    <name evidence="10" type="primary">proP</name>
    <name evidence="10" type="ORF">NCTC9426_02214</name>
</gene>
<dbReference type="InterPro" id="IPR020846">
    <property type="entry name" value="MFS_dom"/>
</dbReference>
<feature type="transmembrane region" description="Helical" evidence="8">
    <location>
        <begin position="110"/>
        <end position="129"/>
    </location>
</feature>
<sequence length="462" mass="50470">MPQATLSSHHIRLIATVASVTMLAFFDYALVFYLKEVIADNFFGGREVMWLYSMQAVGLFLGAYIAHPIGGFLLGQYGDANGRRAVLFLSLLGLTVFTFIIAVLPTYHHLGVLAPILFIVARFGQGLAYGGQIPSALVLLTEQLPMRRVGLGCSFVVVGVLIGVLLVSLLSSFLANILSYADMLSYGWRIPFVIGGVLSASLLLSLHTLKETSIDVQTKDRHAEAGHTLSAMSFDGLTKTQIQDLADANIFHDDKPQSIQKSSLVQIITKNRPSSLIPAVLISWIMLSVFIVIATIMPMLLNISFAVSESILVFGSGLAVFFMMIGCAFYGYLMDRVNVGKVMIFGGIFFIVNTSLFFVQLGLGSDLMLLWFALLGFSGGMIATLPVVLVRLFPSKIRLTSIALTYNVTYALVAGGVPSLLAFATFHLPLAPALYLLWVGLLTIFLSFYIYYLPRSERDIAR</sequence>
<dbReference type="AlphaFoldDB" id="A0A378PZ73"/>
<feature type="transmembrane region" description="Helical" evidence="8">
    <location>
        <begin position="86"/>
        <end position="104"/>
    </location>
</feature>
<keyword evidence="6 8" id="KW-1133">Transmembrane helix</keyword>
<feature type="transmembrane region" description="Helical" evidence="8">
    <location>
        <begin position="12"/>
        <end position="34"/>
    </location>
</feature>
<dbReference type="PANTHER" id="PTHR43528:SF7">
    <property type="entry name" value="MFS TRANSPORTER"/>
    <property type="match status" value="1"/>
</dbReference>
<feature type="transmembrane region" description="Helical" evidence="8">
    <location>
        <begin position="342"/>
        <end position="363"/>
    </location>
</feature>
<evidence type="ECO:0000256" key="8">
    <source>
        <dbReference type="SAM" id="Phobius"/>
    </source>
</evidence>
<keyword evidence="3" id="KW-1003">Cell membrane</keyword>
<dbReference type="InterPro" id="IPR051084">
    <property type="entry name" value="H+-coupled_symporters"/>
</dbReference>
<evidence type="ECO:0000256" key="1">
    <source>
        <dbReference type="ARBA" id="ARBA00004651"/>
    </source>
</evidence>
<feature type="transmembrane region" description="Helical" evidence="8">
    <location>
        <begin position="433"/>
        <end position="453"/>
    </location>
</feature>
<name>A0A378PZ73_MORBO</name>
<keyword evidence="2" id="KW-0813">Transport</keyword>
<reference evidence="10 11" key="1">
    <citation type="submission" date="2018-06" db="EMBL/GenBank/DDBJ databases">
        <authorList>
            <consortium name="Pathogen Informatics"/>
            <person name="Doyle S."/>
        </authorList>
    </citation>
    <scope>NUCLEOTIDE SEQUENCE [LARGE SCALE GENOMIC DNA]</scope>
    <source>
        <strain evidence="10 11">NCTC9426</strain>
    </source>
</reference>
<feature type="transmembrane region" description="Helical" evidence="8">
    <location>
        <begin position="369"/>
        <end position="392"/>
    </location>
</feature>
<comment type="subcellular location">
    <subcellularLocation>
        <location evidence="1">Cell membrane</location>
        <topology evidence="1">Multi-pass membrane protein</topology>
    </subcellularLocation>
</comment>
<dbReference type="Gene3D" id="1.20.1250.20">
    <property type="entry name" value="MFS general substrate transporter like domains"/>
    <property type="match status" value="1"/>
</dbReference>
<dbReference type="EMBL" id="UGPZ01000003">
    <property type="protein sequence ID" value="STY93484.1"/>
    <property type="molecule type" value="Genomic_DNA"/>
</dbReference>
<feature type="transmembrane region" description="Helical" evidence="8">
    <location>
        <begin position="54"/>
        <end position="74"/>
    </location>
</feature>
<organism evidence="10 11">
    <name type="scientific">Moraxella bovis</name>
    <dbReference type="NCBI Taxonomy" id="476"/>
    <lineage>
        <taxon>Bacteria</taxon>
        <taxon>Pseudomonadati</taxon>
        <taxon>Pseudomonadota</taxon>
        <taxon>Gammaproteobacteria</taxon>
        <taxon>Moraxellales</taxon>
        <taxon>Moraxellaceae</taxon>
        <taxon>Moraxella</taxon>
    </lineage>
</organism>
<evidence type="ECO:0000256" key="2">
    <source>
        <dbReference type="ARBA" id="ARBA00022448"/>
    </source>
</evidence>
<dbReference type="Pfam" id="PF07690">
    <property type="entry name" value="MFS_1"/>
    <property type="match status" value="1"/>
</dbReference>
<dbReference type="GO" id="GO:0015293">
    <property type="term" value="F:symporter activity"/>
    <property type="evidence" value="ECO:0007669"/>
    <property type="project" value="UniProtKB-KW"/>
</dbReference>
<dbReference type="InterPro" id="IPR011701">
    <property type="entry name" value="MFS"/>
</dbReference>
<dbReference type="Proteomes" id="UP000254133">
    <property type="component" value="Unassembled WGS sequence"/>
</dbReference>
<evidence type="ECO:0000259" key="9">
    <source>
        <dbReference type="PROSITE" id="PS50850"/>
    </source>
</evidence>
<feature type="transmembrane region" description="Helical" evidence="8">
    <location>
        <begin position="276"/>
        <end position="299"/>
    </location>
</feature>
<feature type="transmembrane region" description="Helical" evidence="8">
    <location>
        <begin position="186"/>
        <end position="206"/>
    </location>
</feature>
<evidence type="ECO:0000313" key="10">
    <source>
        <dbReference type="EMBL" id="STY93484.1"/>
    </source>
</evidence>
<protein>
    <submittedName>
        <fullName evidence="10">Proline porter II</fullName>
    </submittedName>
</protein>
<dbReference type="PROSITE" id="PS50850">
    <property type="entry name" value="MFS"/>
    <property type="match status" value="1"/>
</dbReference>
<feature type="transmembrane region" description="Helical" evidence="8">
    <location>
        <begin position="149"/>
        <end position="174"/>
    </location>
</feature>
<proteinExistence type="predicted"/>
<evidence type="ECO:0000256" key="6">
    <source>
        <dbReference type="ARBA" id="ARBA00022989"/>
    </source>
</evidence>
<keyword evidence="4 8" id="KW-0812">Transmembrane</keyword>
<evidence type="ECO:0000256" key="4">
    <source>
        <dbReference type="ARBA" id="ARBA00022692"/>
    </source>
</evidence>
<dbReference type="RefSeq" id="WP_115369797.1">
    <property type="nucleotide sequence ID" value="NZ_UGPZ01000003.1"/>
</dbReference>
<feature type="transmembrane region" description="Helical" evidence="8">
    <location>
        <begin position="404"/>
        <end position="427"/>
    </location>
</feature>
<evidence type="ECO:0000256" key="3">
    <source>
        <dbReference type="ARBA" id="ARBA00022475"/>
    </source>
</evidence>
<dbReference type="SUPFAM" id="SSF103473">
    <property type="entry name" value="MFS general substrate transporter"/>
    <property type="match status" value="1"/>
</dbReference>
<evidence type="ECO:0000313" key="11">
    <source>
        <dbReference type="Proteomes" id="UP000254133"/>
    </source>
</evidence>
<accession>A0A378PZ73</accession>
<evidence type="ECO:0000256" key="7">
    <source>
        <dbReference type="ARBA" id="ARBA00023136"/>
    </source>
</evidence>
<feature type="domain" description="Major facilitator superfamily (MFS) profile" evidence="9">
    <location>
        <begin position="13"/>
        <end position="457"/>
    </location>
</feature>
<dbReference type="PANTHER" id="PTHR43528">
    <property type="entry name" value="ALPHA-KETOGLUTARATE PERMEASE"/>
    <property type="match status" value="1"/>
</dbReference>
<keyword evidence="7 8" id="KW-0472">Membrane</keyword>
<evidence type="ECO:0000256" key="5">
    <source>
        <dbReference type="ARBA" id="ARBA00022847"/>
    </source>
</evidence>